<organism evidence="1 2">
    <name type="scientific">Massariosphaeria phaeospora</name>
    <dbReference type="NCBI Taxonomy" id="100035"/>
    <lineage>
        <taxon>Eukaryota</taxon>
        <taxon>Fungi</taxon>
        <taxon>Dikarya</taxon>
        <taxon>Ascomycota</taxon>
        <taxon>Pezizomycotina</taxon>
        <taxon>Dothideomycetes</taxon>
        <taxon>Pleosporomycetidae</taxon>
        <taxon>Pleosporales</taxon>
        <taxon>Pleosporales incertae sedis</taxon>
        <taxon>Massariosphaeria</taxon>
    </lineage>
</organism>
<name>A0A7C8I9D0_9PLEO</name>
<evidence type="ECO:0000313" key="1">
    <source>
        <dbReference type="EMBL" id="KAF2871452.1"/>
    </source>
</evidence>
<comment type="caution">
    <text evidence="1">The sequence shown here is derived from an EMBL/GenBank/DDBJ whole genome shotgun (WGS) entry which is preliminary data.</text>
</comment>
<protein>
    <submittedName>
        <fullName evidence="1">Uncharacterized protein</fullName>
    </submittedName>
</protein>
<reference evidence="1 2" key="1">
    <citation type="submission" date="2020-01" db="EMBL/GenBank/DDBJ databases">
        <authorList>
            <consortium name="DOE Joint Genome Institute"/>
            <person name="Haridas S."/>
            <person name="Albert R."/>
            <person name="Binder M."/>
            <person name="Bloem J."/>
            <person name="Labutti K."/>
            <person name="Salamov A."/>
            <person name="Andreopoulos B."/>
            <person name="Baker S.E."/>
            <person name="Barry K."/>
            <person name="Bills G."/>
            <person name="Bluhm B.H."/>
            <person name="Cannon C."/>
            <person name="Castanera R."/>
            <person name="Culley D.E."/>
            <person name="Daum C."/>
            <person name="Ezra D."/>
            <person name="Gonzalez J.B."/>
            <person name="Henrissat B."/>
            <person name="Kuo A."/>
            <person name="Liang C."/>
            <person name="Lipzen A."/>
            <person name="Lutzoni F."/>
            <person name="Magnuson J."/>
            <person name="Mondo S."/>
            <person name="Nolan M."/>
            <person name="Ohm R."/>
            <person name="Pangilinan J."/>
            <person name="Park H.-J.H."/>
            <person name="Ramirez L."/>
            <person name="Alfaro M."/>
            <person name="Sun H."/>
            <person name="Tritt A."/>
            <person name="Yoshinaga Y."/>
            <person name="Zwiers L.-H.L."/>
            <person name="Turgeon B.G."/>
            <person name="Goodwin S.B."/>
            <person name="Spatafora J.W."/>
            <person name="Crous P.W."/>
            <person name="Grigoriev I.V."/>
        </authorList>
    </citation>
    <scope>NUCLEOTIDE SEQUENCE [LARGE SCALE GENOMIC DNA]</scope>
    <source>
        <strain evidence="1 2">CBS 611.86</strain>
    </source>
</reference>
<proteinExistence type="predicted"/>
<accession>A0A7C8I9D0</accession>
<evidence type="ECO:0000313" key="2">
    <source>
        <dbReference type="Proteomes" id="UP000481861"/>
    </source>
</evidence>
<keyword evidence="2" id="KW-1185">Reference proteome</keyword>
<dbReference type="Proteomes" id="UP000481861">
    <property type="component" value="Unassembled WGS sequence"/>
</dbReference>
<gene>
    <name evidence="1" type="ORF">BDV95DRAFT_606893</name>
</gene>
<sequence length="459" mass="53908">MSSNDQQHSTPPTWSSPEIQQAFHNYWQTPEYRKAANQQNFFDDWTMSELQWTYNPPEPWYSIFYECPMMGLEEFNDGIIHSIFRRSNWITDLPKMDMAYEAMRPALRVATEFLMHDEFMDWWVHVRFAELTDYSRKTYLENRSKKAGPEAKQQVKEELQAFADKVRFTWSTPAPPQGALAFHCPTIPILAWHIGDRKLAEGYANRYHQNPYIRSTIFLDMGWYHRILADGPTVNQNLRCQMHLATTLLHELGHAWYSQWQTERVEPFAYVSDLVPEMGFSLEIALFGALLEGADARMTSLLPLVSKRIEDRWPVPVDIFTLVPMTWVQQWFQKRTWQDIPTLRANGALRLANTNDRTASVLRVIFDSQVGTLLRKWDFESYAQDSQENSASGLSVAERYKNEWFRDAKKAFQVNALPDRYYKPTEFAQHFRSYVPPPWALTANKTDEDLPQFSIRDKN</sequence>
<dbReference type="EMBL" id="JAADJZ010000011">
    <property type="protein sequence ID" value="KAF2871452.1"/>
    <property type="molecule type" value="Genomic_DNA"/>
</dbReference>
<dbReference type="AlphaFoldDB" id="A0A7C8I9D0"/>
<dbReference type="OrthoDB" id="3786030at2759"/>